<proteinExistence type="predicted"/>
<gene>
    <name evidence="2" type="ORF">EF384_08370</name>
</gene>
<dbReference type="RefSeq" id="WP_123781072.1">
    <property type="nucleotide sequence ID" value="NZ_RKMG01000032.1"/>
</dbReference>
<evidence type="ECO:0000259" key="1">
    <source>
        <dbReference type="Pfam" id="PF04542"/>
    </source>
</evidence>
<dbReference type="Proteomes" id="UP000273977">
    <property type="component" value="Unassembled WGS sequence"/>
</dbReference>
<organism evidence="2 3">
    <name type="scientific">Aerococcus agrisoli</name>
    <dbReference type="NCBI Taxonomy" id="2487350"/>
    <lineage>
        <taxon>Bacteria</taxon>
        <taxon>Bacillati</taxon>
        <taxon>Bacillota</taxon>
        <taxon>Bacilli</taxon>
        <taxon>Lactobacillales</taxon>
        <taxon>Aerococcaceae</taxon>
        <taxon>Aerococcus</taxon>
    </lineage>
</organism>
<dbReference type="OrthoDB" id="2248780at2"/>
<dbReference type="AlphaFoldDB" id="A0A3N4G2F4"/>
<dbReference type="InterPro" id="IPR007627">
    <property type="entry name" value="RNA_pol_sigma70_r2"/>
</dbReference>
<accession>A0A3N4G2F4</accession>
<keyword evidence="3" id="KW-1185">Reference proteome</keyword>
<protein>
    <recommendedName>
        <fullName evidence="1">RNA polymerase sigma-70 region 2 domain-containing protein</fullName>
    </recommendedName>
</protein>
<dbReference type="EMBL" id="RKMG01000032">
    <property type="protein sequence ID" value="RPA57129.1"/>
    <property type="molecule type" value="Genomic_DNA"/>
</dbReference>
<name>A0A3N4G2F4_9LACT</name>
<dbReference type="Pfam" id="PF04542">
    <property type="entry name" value="Sigma70_r2"/>
    <property type="match status" value="1"/>
</dbReference>
<feature type="domain" description="RNA polymerase sigma-70 region 2" evidence="1">
    <location>
        <begin position="10"/>
        <end position="83"/>
    </location>
</feature>
<dbReference type="Gene3D" id="1.10.1740.10">
    <property type="match status" value="1"/>
</dbReference>
<sequence length="179" mass="21392">MFDQYRYPELLDQYHGVIVHVLNRLNVYPSKSYFDDLYQIAQIGLYQAAEYFDDDPLEEGQHYRFTAYAKTVIRWRVLDELRRLYQRDTCEQSTTEDWLFESGHPYHPDMPMTQDATLFLAEASKFLLDHERIFLKDVVQCQGNMKQLRAIYPISRQALYARKTKLAAKLSHFRHLLTD</sequence>
<evidence type="ECO:0000313" key="3">
    <source>
        <dbReference type="Proteomes" id="UP000273977"/>
    </source>
</evidence>
<dbReference type="GO" id="GO:0003700">
    <property type="term" value="F:DNA-binding transcription factor activity"/>
    <property type="evidence" value="ECO:0007669"/>
    <property type="project" value="InterPro"/>
</dbReference>
<dbReference type="InterPro" id="IPR013325">
    <property type="entry name" value="RNA_pol_sigma_r2"/>
</dbReference>
<dbReference type="GO" id="GO:0006352">
    <property type="term" value="P:DNA-templated transcription initiation"/>
    <property type="evidence" value="ECO:0007669"/>
    <property type="project" value="InterPro"/>
</dbReference>
<reference evidence="2 3" key="1">
    <citation type="submission" date="2018-11" db="EMBL/GenBank/DDBJ databases">
        <title>Aerococcus sp. SJQ22, whole genome shotgun sequence.</title>
        <authorList>
            <person name="Sun L."/>
            <person name="Gao X."/>
            <person name="Chen W."/>
            <person name="Huang K."/>
        </authorList>
    </citation>
    <scope>NUCLEOTIDE SEQUENCE [LARGE SCALE GENOMIC DNA]</scope>
    <source>
        <strain evidence="2 3">SJQ22</strain>
    </source>
</reference>
<comment type="caution">
    <text evidence="2">The sequence shown here is derived from an EMBL/GenBank/DDBJ whole genome shotgun (WGS) entry which is preliminary data.</text>
</comment>
<dbReference type="SUPFAM" id="SSF88946">
    <property type="entry name" value="Sigma2 domain of RNA polymerase sigma factors"/>
    <property type="match status" value="1"/>
</dbReference>
<evidence type="ECO:0000313" key="2">
    <source>
        <dbReference type="EMBL" id="RPA57129.1"/>
    </source>
</evidence>